<dbReference type="AlphaFoldDB" id="A0A914VHP4"/>
<dbReference type="SUPFAM" id="SSF50156">
    <property type="entry name" value="PDZ domain-like"/>
    <property type="match status" value="2"/>
</dbReference>
<dbReference type="InterPro" id="IPR036034">
    <property type="entry name" value="PDZ_sf"/>
</dbReference>
<feature type="domain" description="PDZ" evidence="5">
    <location>
        <begin position="198"/>
        <end position="280"/>
    </location>
</feature>
<feature type="compositionally biased region" description="Low complexity" evidence="4">
    <location>
        <begin position="134"/>
        <end position="155"/>
    </location>
</feature>
<feature type="compositionally biased region" description="Pro residues" evidence="4">
    <location>
        <begin position="356"/>
        <end position="371"/>
    </location>
</feature>
<feature type="compositionally biased region" description="Pro residues" evidence="4">
    <location>
        <begin position="156"/>
        <end position="168"/>
    </location>
</feature>
<dbReference type="Gene3D" id="2.30.42.10">
    <property type="match status" value="2"/>
</dbReference>
<feature type="domain" description="PDZ" evidence="5">
    <location>
        <begin position="12"/>
        <end position="94"/>
    </location>
</feature>
<dbReference type="GO" id="GO:0043495">
    <property type="term" value="F:protein-membrane adaptor activity"/>
    <property type="evidence" value="ECO:0007669"/>
    <property type="project" value="TreeGrafter"/>
</dbReference>
<evidence type="ECO:0000256" key="4">
    <source>
        <dbReference type="SAM" id="MobiDB-lite"/>
    </source>
</evidence>
<feature type="region of interest" description="Disordered" evidence="4">
    <location>
        <begin position="120"/>
        <end position="169"/>
    </location>
</feature>
<feature type="region of interest" description="Disordered" evidence="4">
    <location>
        <begin position="327"/>
        <end position="450"/>
    </location>
</feature>
<dbReference type="PANTHER" id="PTHR14191">
    <property type="entry name" value="PDZ DOMAIN CONTAINING PROTEIN"/>
    <property type="match status" value="1"/>
</dbReference>
<evidence type="ECO:0000313" key="6">
    <source>
        <dbReference type="Proteomes" id="UP000887566"/>
    </source>
</evidence>
<proteinExistence type="predicted"/>
<organism evidence="6 7">
    <name type="scientific">Plectus sambesii</name>
    <dbReference type="NCBI Taxonomy" id="2011161"/>
    <lineage>
        <taxon>Eukaryota</taxon>
        <taxon>Metazoa</taxon>
        <taxon>Ecdysozoa</taxon>
        <taxon>Nematoda</taxon>
        <taxon>Chromadorea</taxon>
        <taxon>Plectida</taxon>
        <taxon>Plectina</taxon>
        <taxon>Plectoidea</taxon>
        <taxon>Plectidae</taxon>
        <taxon>Plectus</taxon>
    </lineage>
</organism>
<feature type="compositionally biased region" description="Basic and acidic residues" evidence="4">
    <location>
        <begin position="346"/>
        <end position="355"/>
    </location>
</feature>
<dbReference type="CDD" id="cd06768">
    <property type="entry name" value="PDZ_NHERF-like"/>
    <property type="match status" value="2"/>
</dbReference>
<keyword evidence="6" id="KW-1185">Reference proteome</keyword>
<dbReference type="Pfam" id="PF17820">
    <property type="entry name" value="PDZ_6"/>
    <property type="match status" value="2"/>
</dbReference>
<accession>A0A914VHP4</accession>
<keyword evidence="2" id="KW-0472">Membrane</keyword>
<comment type="subcellular location">
    <subcellularLocation>
        <location evidence="1">Cell membrane</location>
    </subcellularLocation>
</comment>
<evidence type="ECO:0000259" key="5">
    <source>
        <dbReference type="PROSITE" id="PS50106"/>
    </source>
</evidence>
<dbReference type="GO" id="GO:0072659">
    <property type="term" value="P:protein localization to plasma membrane"/>
    <property type="evidence" value="ECO:0007669"/>
    <property type="project" value="TreeGrafter"/>
</dbReference>
<evidence type="ECO:0000256" key="2">
    <source>
        <dbReference type="ARBA" id="ARBA00022475"/>
    </source>
</evidence>
<name>A0A914VHP4_9BILA</name>
<feature type="compositionally biased region" description="Polar residues" evidence="4">
    <location>
        <begin position="373"/>
        <end position="382"/>
    </location>
</feature>
<dbReference type="InterPro" id="IPR051067">
    <property type="entry name" value="NHER"/>
</dbReference>
<evidence type="ECO:0000313" key="7">
    <source>
        <dbReference type="WBParaSite" id="PSAMB.scaffold2031size25924.g16024.t1"/>
    </source>
</evidence>
<dbReference type="GO" id="GO:0016324">
    <property type="term" value="C:apical plasma membrane"/>
    <property type="evidence" value="ECO:0007669"/>
    <property type="project" value="TreeGrafter"/>
</dbReference>
<keyword evidence="2" id="KW-1003">Cell membrane</keyword>
<feature type="compositionally biased region" description="Basic and acidic residues" evidence="4">
    <location>
        <begin position="384"/>
        <end position="398"/>
    </location>
</feature>
<keyword evidence="3" id="KW-0677">Repeat</keyword>
<feature type="compositionally biased region" description="Polar residues" evidence="4">
    <location>
        <begin position="410"/>
        <end position="429"/>
    </location>
</feature>
<dbReference type="SMART" id="SM00228">
    <property type="entry name" value="PDZ"/>
    <property type="match status" value="2"/>
</dbReference>
<sequence length="489" mass="53200">MAPLPSGAPAPRVCLVKKDWPEQEYGYNLHAERGKGQFIGNVDPGSPADKAGLIAGDRIFAVNGALIANESHKQVVGRIKENPLQCELLVIDEDGERWYRENKVDITPDLPNIVRNGQQAHVGRSASPQPSPMNGNSNGYNGTSSSPSPVDSSSTSPPPTQWYSPPVPTVTTAVTTTRIVEPVRPMAANPDSRPLPRLSHLIKKNNNDEFGFNLHAEKGRGHFIGKVDAGGIGDKAGLIMGQRIVGVNGELIFPSTPHKDVVYLIKKDPMHTSLLVASEDVDQWYKERGAQYSFDLAEAYGEKPAANHFTYQPANAGVVYIPPTIVEPDNISESSSSAESESESEHEDHHQHEPSHPPPTAAEVSIPPPDYDSPSTHISNGHHSPVEHRKFEEHKPEPMHVQAPAPERAPSTSPPVYTTVQKPINSTMTPKPMAPVKPQISPSGNPQLDSAFGMSAAEMRAQLARRKKVDPRKDSSLSIQEKHRVVTNM</sequence>
<reference evidence="7" key="1">
    <citation type="submission" date="2022-11" db="UniProtKB">
        <authorList>
            <consortium name="WormBaseParasite"/>
        </authorList>
    </citation>
    <scope>IDENTIFICATION</scope>
</reference>
<protein>
    <submittedName>
        <fullName evidence="7">PDZ domain-containing protein</fullName>
    </submittedName>
</protein>
<dbReference type="InterPro" id="IPR001478">
    <property type="entry name" value="PDZ"/>
</dbReference>
<dbReference type="PROSITE" id="PS50106">
    <property type="entry name" value="PDZ"/>
    <property type="match status" value="2"/>
</dbReference>
<evidence type="ECO:0000256" key="3">
    <source>
        <dbReference type="ARBA" id="ARBA00022737"/>
    </source>
</evidence>
<dbReference type="InterPro" id="IPR041489">
    <property type="entry name" value="PDZ_6"/>
</dbReference>
<dbReference type="Proteomes" id="UP000887566">
    <property type="component" value="Unplaced"/>
</dbReference>
<dbReference type="WBParaSite" id="PSAMB.scaffold2031size25924.g16024.t1">
    <property type="protein sequence ID" value="PSAMB.scaffold2031size25924.g16024.t1"/>
    <property type="gene ID" value="PSAMB.scaffold2031size25924.g16024"/>
</dbReference>
<dbReference type="PANTHER" id="PTHR14191:SF3">
    <property type="entry name" value="NA(+)_H(+) EXCHANGE REGULATORY COFACTOR-LIKE PROTEIN NRFL-1"/>
    <property type="match status" value="1"/>
</dbReference>
<evidence type="ECO:0000256" key="1">
    <source>
        <dbReference type="ARBA" id="ARBA00004236"/>
    </source>
</evidence>